<keyword evidence="3" id="KW-1185">Reference proteome</keyword>
<gene>
    <name evidence="2" type="ORF">KV395_13430</name>
</gene>
<feature type="transmembrane region" description="Helical" evidence="1">
    <location>
        <begin position="47"/>
        <end position="67"/>
    </location>
</feature>
<name>A0ABY7XPZ3_MICLT</name>
<evidence type="ECO:0000313" key="2">
    <source>
        <dbReference type="EMBL" id="WDM44185.1"/>
    </source>
</evidence>
<dbReference type="RefSeq" id="WP_282214319.1">
    <property type="nucleotide sequence ID" value="NZ_BAAAUN010000001.1"/>
</dbReference>
<dbReference type="EMBL" id="CP078075">
    <property type="protein sequence ID" value="WDM44185.1"/>
    <property type="molecule type" value="Genomic_DNA"/>
</dbReference>
<dbReference type="Proteomes" id="UP001215097">
    <property type="component" value="Chromosome"/>
</dbReference>
<evidence type="ECO:0000256" key="1">
    <source>
        <dbReference type="SAM" id="Phobius"/>
    </source>
</evidence>
<accession>A0ABY7XPZ3</accession>
<evidence type="ECO:0008006" key="4">
    <source>
        <dbReference type="Google" id="ProtNLM"/>
    </source>
</evidence>
<feature type="transmembrane region" description="Helical" evidence="1">
    <location>
        <begin position="142"/>
        <end position="159"/>
    </location>
</feature>
<protein>
    <recommendedName>
        <fullName evidence="4">DUF2510 domain-containing protein</fullName>
    </recommendedName>
</protein>
<organism evidence="2 3">
    <name type="scientific">Microbacterium luteolum</name>
    <name type="common">Aureobacterium luteolum</name>
    <dbReference type="NCBI Taxonomy" id="69367"/>
    <lineage>
        <taxon>Bacteria</taxon>
        <taxon>Bacillati</taxon>
        <taxon>Actinomycetota</taxon>
        <taxon>Actinomycetes</taxon>
        <taxon>Micrococcales</taxon>
        <taxon>Microbacteriaceae</taxon>
        <taxon>Microbacterium</taxon>
    </lineage>
</organism>
<sequence length="204" mass="22625">MSAPAGWYSDAAGAPRWWDGYGWAEEYRVPPDPLPPQVAPGTSSRTVWVWLIVLLPLLSLFPLFLYLDQMLRGMVDLVALFPTSGSAPDPQRLLAAELSLIFNPWLLVMTVIGWGSAALYVWFAFLDARELERRGFAAPFPWLWSLLSPLVYVIGRHAVIRRRGGKGAAPLFVTIAIQVAVFVATMVWTVVLMFQVTAAILPGK</sequence>
<proteinExistence type="predicted"/>
<feature type="transmembrane region" description="Helical" evidence="1">
    <location>
        <begin position="100"/>
        <end position="122"/>
    </location>
</feature>
<reference evidence="2 3" key="1">
    <citation type="submission" date="2021-06" db="EMBL/GenBank/DDBJ databases">
        <title>Genome-based taxonomic framework of Microbacterium strains isolated from marine environment, the description of four new species and reclassification of four preexisting species.</title>
        <authorList>
            <person name="Lee S.D."/>
            <person name="Kim S.-M."/>
            <person name="Byeon Y.-S."/>
            <person name="Yang H.L."/>
            <person name="Kim I.S."/>
        </authorList>
    </citation>
    <scope>NUCLEOTIDE SEQUENCE [LARGE SCALE GENOMIC DNA]</scope>
    <source>
        <strain evidence="2 3">KACC 14465</strain>
    </source>
</reference>
<keyword evidence="1" id="KW-0472">Membrane</keyword>
<feature type="transmembrane region" description="Helical" evidence="1">
    <location>
        <begin position="171"/>
        <end position="201"/>
    </location>
</feature>
<keyword evidence="1" id="KW-1133">Transmembrane helix</keyword>
<keyword evidence="1" id="KW-0812">Transmembrane</keyword>
<evidence type="ECO:0000313" key="3">
    <source>
        <dbReference type="Proteomes" id="UP001215097"/>
    </source>
</evidence>